<name>A0A2A9D0E2_9MICO</name>
<evidence type="ECO:0000313" key="1">
    <source>
        <dbReference type="EMBL" id="PFG20168.1"/>
    </source>
</evidence>
<dbReference type="RefSeq" id="WP_098469192.1">
    <property type="nucleotide sequence ID" value="NZ_PDJD01000001.1"/>
</dbReference>
<organism evidence="1 2">
    <name type="scientific">Serinibacter salmoneus</name>
    <dbReference type="NCBI Taxonomy" id="556530"/>
    <lineage>
        <taxon>Bacteria</taxon>
        <taxon>Bacillati</taxon>
        <taxon>Actinomycetota</taxon>
        <taxon>Actinomycetes</taxon>
        <taxon>Micrococcales</taxon>
        <taxon>Beutenbergiaceae</taxon>
        <taxon>Serinibacter</taxon>
    </lineage>
</organism>
<evidence type="ECO:0000313" key="2">
    <source>
        <dbReference type="Proteomes" id="UP000224915"/>
    </source>
</evidence>
<comment type="caution">
    <text evidence="1">The sequence shown here is derived from an EMBL/GenBank/DDBJ whole genome shotgun (WGS) entry which is preliminary data.</text>
</comment>
<keyword evidence="2" id="KW-1185">Reference proteome</keyword>
<accession>A0A2A9D0E2</accession>
<sequence>MTTTIKVSNELRDRLKGQAARAGLTLGGHLAALADRADRDESMANLAAAIAATPPEVMEEYARETAIWERVEAEDLDGGSR</sequence>
<dbReference type="AlphaFoldDB" id="A0A2A9D0E2"/>
<dbReference type="EMBL" id="PDJD01000001">
    <property type="protein sequence ID" value="PFG20168.1"/>
    <property type="molecule type" value="Genomic_DNA"/>
</dbReference>
<dbReference type="Proteomes" id="UP000224915">
    <property type="component" value="Unassembled WGS sequence"/>
</dbReference>
<protein>
    <submittedName>
        <fullName evidence="1">Uncharacterized protein</fullName>
    </submittedName>
</protein>
<reference evidence="1 2" key="1">
    <citation type="submission" date="2017-10" db="EMBL/GenBank/DDBJ databases">
        <title>Sequencing the genomes of 1000 actinobacteria strains.</title>
        <authorList>
            <person name="Klenk H.-P."/>
        </authorList>
    </citation>
    <scope>NUCLEOTIDE SEQUENCE [LARGE SCALE GENOMIC DNA]</scope>
    <source>
        <strain evidence="1 2">DSM 21801</strain>
    </source>
</reference>
<gene>
    <name evidence="1" type="ORF">ATL40_1755</name>
</gene>
<proteinExistence type="predicted"/>